<dbReference type="EMBL" id="CAJNOT010007465">
    <property type="protein sequence ID" value="CAF1506627.1"/>
    <property type="molecule type" value="Genomic_DNA"/>
</dbReference>
<organism evidence="2 3">
    <name type="scientific">Rotaria sordida</name>
    <dbReference type="NCBI Taxonomy" id="392033"/>
    <lineage>
        <taxon>Eukaryota</taxon>
        <taxon>Metazoa</taxon>
        <taxon>Spiralia</taxon>
        <taxon>Gnathifera</taxon>
        <taxon>Rotifera</taxon>
        <taxon>Eurotatoria</taxon>
        <taxon>Bdelloidea</taxon>
        <taxon>Philodinida</taxon>
        <taxon>Philodinidae</taxon>
        <taxon>Rotaria</taxon>
    </lineage>
</organism>
<evidence type="ECO:0000313" key="2">
    <source>
        <dbReference type="EMBL" id="CAF1506627.1"/>
    </source>
</evidence>
<reference evidence="2" key="1">
    <citation type="submission" date="2021-02" db="EMBL/GenBank/DDBJ databases">
        <authorList>
            <person name="Nowell W R."/>
        </authorList>
    </citation>
    <scope>NUCLEOTIDE SEQUENCE</scope>
</reference>
<dbReference type="PANTHER" id="PTHR21301">
    <property type="entry name" value="REVERSE TRANSCRIPTASE"/>
    <property type="match status" value="1"/>
</dbReference>
<feature type="domain" description="Helix-turn-helix" evidence="1">
    <location>
        <begin position="23"/>
        <end position="59"/>
    </location>
</feature>
<proteinExistence type="predicted"/>
<dbReference type="Pfam" id="PF26215">
    <property type="entry name" value="HTH_animal"/>
    <property type="match status" value="1"/>
</dbReference>
<dbReference type="InterPro" id="IPR035901">
    <property type="entry name" value="GIY-YIG_endonuc_sf"/>
</dbReference>
<dbReference type="InterPro" id="IPR058912">
    <property type="entry name" value="HTH_animal"/>
</dbReference>
<gene>
    <name evidence="2" type="ORF">ZHD862_LOCUS37707</name>
</gene>
<dbReference type="Gene3D" id="3.40.1440.10">
    <property type="entry name" value="GIY-YIG endonuclease"/>
    <property type="match status" value="1"/>
</dbReference>
<dbReference type="Proteomes" id="UP000663864">
    <property type="component" value="Unassembled WGS sequence"/>
</dbReference>
<name>A0A815TK67_9BILA</name>
<sequence length="235" mass="27834">MIERQDNLLSTYVYHKPTDTGYRAVRICSSDLLLKKELDYYRKTFLDNGYPPNVIKKAMRKFELNKNIDRKQQTTNVDTIYISIPYYCNYSIALAKRIKMILDLPNKKIQFGFKSQTRISSLFNSTYRDKKKQNNNVIYQYNCLDCKGTYIGQTSRNVEQRKMEHKNAFKGTGQSRIAEHCIDNKHKNDWNHIILAFESNDTKRMIKESLLMDLIQRTNDRTVYSQKSYELNVFG</sequence>
<accession>A0A815TK67</accession>
<evidence type="ECO:0000313" key="3">
    <source>
        <dbReference type="Proteomes" id="UP000663864"/>
    </source>
</evidence>
<protein>
    <recommendedName>
        <fullName evidence="1">Helix-turn-helix domain-containing protein</fullName>
    </recommendedName>
</protein>
<evidence type="ECO:0000259" key="1">
    <source>
        <dbReference type="Pfam" id="PF26215"/>
    </source>
</evidence>
<comment type="caution">
    <text evidence="2">The sequence shown here is derived from an EMBL/GenBank/DDBJ whole genome shotgun (WGS) entry which is preliminary data.</text>
</comment>
<dbReference type="AlphaFoldDB" id="A0A815TK67"/>
<dbReference type="PANTHER" id="PTHR21301:SF10">
    <property type="entry name" value="REVERSE TRANSCRIPTASE DOMAIN-CONTAINING PROTEIN"/>
    <property type="match status" value="1"/>
</dbReference>